<dbReference type="EnsemblMetazoa" id="OVOC12320.1">
    <property type="protein sequence ID" value="OVOC12320.1"/>
    <property type="gene ID" value="WBGene00249129"/>
</dbReference>
<proteinExistence type="predicted"/>
<dbReference type="Proteomes" id="UP000024404">
    <property type="component" value="Unassembled WGS sequence"/>
</dbReference>
<evidence type="ECO:0000313" key="2">
    <source>
        <dbReference type="Proteomes" id="UP000024404"/>
    </source>
</evidence>
<keyword evidence="2" id="KW-1185">Reference proteome</keyword>
<organism evidence="1 2">
    <name type="scientific">Onchocerca volvulus</name>
    <dbReference type="NCBI Taxonomy" id="6282"/>
    <lineage>
        <taxon>Eukaryota</taxon>
        <taxon>Metazoa</taxon>
        <taxon>Ecdysozoa</taxon>
        <taxon>Nematoda</taxon>
        <taxon>Chromadorea</taxon>
        <taxon>Rhabditida</taxon>
        <taxon>Spirurina</taxon>
        <taxon>Spiruromorpha</taxon>
        <taxon>Filarioidea</taxon>
        <taxon>Onchocercidae</taxon>
        <taxon>Onchocerca</taxon>
    </lineage>
</organism>
<dbReference type="EMBL" id="CMVM020000436">
    <property type="status" value="NOT_ANNOTATED_CDS"/>
    <property type="molecule type" value="Genomic_DNA"/>
</dbReference>
<accession>A0A8R1XMT4</accession>
<reference evidence="2" key="1">
    <citation type="submission" date="2013-10" db="EMBL/GenBank/DDBJ databases">
        <title>Genome sequencing of Onchocerca volvulus.</title>
        <authorList>
            <person name="Cotton J."/>
            <person name="Tsai J."/>
            <person name="Stanley E."/>
            <person name="Tracey A."/>
            <person name="Holroyd N."/>
            <person name="Lustigman S."/>
            <person name="Berriman M."/>
        </authorList>
    </citation>
    <scope>NUCLEOTIDE SEQUENCE</scope>
</reference>
<dbReference type="AlphaFoldDB" id="A0A8R1XMT4"/>
<name>A0A8R1XMT4_ONCVO</name>
<sequence length="115" mass="13165">MTNVLKLPSTINTKDEPYKNEAFEAARVVLGENDILFRKSKVNRRDMKTGMKNGQLKSFDRFKNASRDGLDGQSDTIRCITGASQTLHTFPRLCDKKKKFIRKSVEQFNHSLLSI</sequence>
<evidence type="ECO:0000313" key="1">
    <source>
        <dbReference type="EnsemblMetazoa" id="OVOC12320.1"/>
    </source>
</evidence>
<protein>
    <submittedName>
        <fullName evidence="1">Uncharacterized protein</fullName>
    </submittedName>
</protein>
<reference evidence="1" key="2">
    <citation type="submission" date="2022-06" db="UniProtKB">
        <authorList>
            <consortium name="EnsemblMetazoa"/>
        </authorList>
    </citation>
    <scope>IDENTIFICATION</scope>
</reference>